<dbReference type="PROSITE" id="PS50045">
    <property type="entry name" value="SIGMA54_INTERACT_4"/>
    <property type="match status" value="1"/>
</dbReference>
<dbReference type="PANTHER" id="PTHR32071:SF81">
    <property type="entry name" value="PROPIONATE CATABOLISM OPERON REGULATORY PROTEIN"/>
    <property type="match status" value="1"/>
</dbReference>
<dbReference type="FunFam" id="3.40.50.300:FF:000006">
    <property type="entry name" value="DNA-binding transcriptional regulator NtrC"/>
    <property type="match status" value="1"/>
</dbReference>
<dbReference type="CDD" id="cd00009">
    <property type="entry name" value="AAA"/>
    <property type="match status" value="1"/>
</dbReference>
<dbReference type="InterPro" id="IPR058031">
    <property type="entry name" value="AAA_lid_NorR"/>
</dbReference>
<accession>A0A5K7ZDL0</accession>
<dbReference type="PROSITE" id="PS00688">
    <property type="entry name" value="SIGMA54_INTERACT_3"/>
    <property type="match status" value="1"/>
</dbReference>
<keyword evidence="4" id="KW-0238">DNA-binding</keyword>
<dbReference type="Pfam" id="PF00158">
    <property type="entry name" value="Sigma54_activat"/>
    <property type="match status" value="1"/>
</dbReference>
<protein>
    <recommendedName>
        <fullName evidence="6">Sigma-54 factor interaction domain-containing protein</fullName>
    </recommendedName>
</protein>
<name>A0A5K7ZDL0_9BACT</name>
<dbReference type="PROSITE" id="PS00675">
    <property type="entry name" value="SIGMA54_INTERACT_1"/>
    <property type="match status" value="1"/>
</dbReference>
<dbReference type="Gene3D" id="3.40.50.300">
    <property type="entry name" value="P-loop containing nucleotide triphosphate hydrolases"/>
    <property type="match status" value="1"/>
</dbReference>
<evidence type="ECO:0000313" key="7">
    <source>
        <dbReference type="EMBL" id="BBO78279.1"/>
    </source>
</evidence>
<dbReference type="InterPro" id="IPR025662">
    <property type="entry name" value="Sigma_54_int_dom_ATP-bd_1"/>
</dbReference>
<keyword evidence="2" id="KW-0067">ATP-binding</keyword>
<reference evidence="7 8" key="1">
    <citation type="submission" date="2019-11" db="EMBL/GenBank/DDBJ databases">
        <title>Comparative genomics of hydrocarbon-degrading Desulfosarcina strains.</title>
        <authorList>
            <person name="Watanabe M."/>
            <person name="Kojima H."/>
            <person name="Fukui M."/>
        </authorList>
    </citation>
    <scope>NUCLEOTIDE SEQUENCE [LARGE SCALE GENOMIC DNA]</scope>
    <source>
        <strain evidence="7 8">PP31</strain>
    </source>
</reference>
<dbReference type="Gene3D" id="1.10.8.60">
    <property type="match status" value="1"/>
</dbReference>
<dbReference type="SUPFAM" id="SSF46689">
    <property type="entry name" value="Homeodomain-like"/>
    <property type="match status" value="1"/>
</dbReference>
<dbReference type="SUPFAM" id="SSF52540">
    <property type="entry name" value="P-loop containing nucleoside triphosphate hydrolases"/>
    <property type="match status" value="1"/>
</dbReference>
<evidence type="ECO:0000256" key="3">
    <source>
        <dbReference type="ARBA" id="ARBA00023015"/>
    </source>
</evidence>
<proteinExistence type="predicted"/>
<evidence type="ECO:0000256" key="4">
    <source>
        <dbReference type="ARBA" id="ARBA00023125"/>
    </source>
</evidence>
<evidence type="ECO:0000259" key="6">
    <source>
        <dbReference type="PROSITE" id="PS50045"/>
    </source>
</evidence>
<evidence type="ECO:0000313" key="8">
    <source>
        <dbReference type="Proteomes" id="UP000427769"/>
    </source>
</evidence>
<dbReference type="GO" id="GO:0003677">
    <property type="term" value="F:DNA binding"/>
    <property type="evidence" value="ECO:0007669"/>
    <property type="project" value="UniProtKB-KW"/>
</dbReference>
<evidence type="ECO:0000256" key="5">
    <source>
        <dbReference type="ARBA" id="ARBA00023163"/>
    </source>
</evidence>
<keyword evidence="1" id="KW-0547">Nucleotide-binding</keyword>
<keyword evidence="8" id="KW-1185">Reference proteome</keyword>
<dbReference type="EMBL" id="AP021875">
    <property type="protein sequence ID" value="BBO78279.1"/>
    <property type="molecule type" value="Genomic_DNA"/>
</dbReference>
<dbReference type="Gene3D" id="1.10.10.60">
    <property type="entry name" value="Homeodomain-like"/>
    <property type="match status" value="1"/>
</dbReference>
<dbReference type="GO" id="GO:0006355">
    <property type="term" value="P:regulation of DNA-templated transcription"/>
    <property type="evidence" value="ECO:0007669"/>
    <property type="project" value="InterPro"/>
</dbReference>
<dbReference type="InterPro" id="IPR027417">
    <property type="entry name" value="P-loop_NTPase"/>
</dbReference>
<dbReference type="InterPro" id="IPR025943">
    <property type="entry name" value="Sigma_54_int_dom_ATP-bd_2"/>
</dbReference>
<keyword evidence="5" id="KW-0804">Transcription</keyword>
<dbReference type="KEGG" id="dwd:DSCW_56960"/>
<dbReference type="PANTHER" id="PTHR32071">
    <property type="entry name" value="TRANSCRIPTIONAL REGULATORY PROTEIN"/>
    <property type="match status" value="1"/>
</dbReference>
<dbReference type="Proteomes" id="UP000427769">
    <property type="component" value="Chromosome"/>
</dbReference>
<dbReference type="OrthoDB" id="236556at2"/>
<sequence length="499" mass="55029">MKQILICWIGLTDVRAAKEEKQAGVGPIVQALAARAFDEIWLINDLVDKDAGLYLAWLEKQTEVPVVTRREKLTSPTNFREIYEAAVRCIETVQARHGKDVSLTYHISPGTSHMAAVWVILAKTRFPAELIESSTQAGVNTVSFPFDISAEFIPDLLKPLDRRLVELSEGLPPEAPEFAQILYKSTVMKRLITKARHVAPRSVPVLIEGESGTGKELLARAIHRASPRKGGFIAVNCGAIPSELVEAELFGHVKGAFTGAEKERRGVFEAADGGTLFLDELGDLPLSVQVKFLRALQENEIVRVGSTKPIQVDVRLIAATHKDLIAETTAGRFRSDLFYRLAVAVLKIPPLRERKGDIGFLIGRLLEQVNLESANEPGYKDKKISPDAKNFLLQHSWPGNVRELLNTLRRAAIWTTGRTITRLDAEEALIPLASAGSSGVLNQPLGDGFNLTDTISGVARHYIERALQESGGKKRKAAELIGFSNYQTLTNWMKRHGVE</sequence>
<dbReference type="InterPro" id="IPR025944">
    <property type="entry name" value="Sigma_54_int_dom_CS"/>
</dbReference>
<dbReference type="InterPro" id="IPR009057">
    <property type="entry name" value="Homeodomain-like_sf"/>
</dbReference>
<organism evidence="7 8">
    <name type="scientific">Desulfosarcina widdelii</name>
    <dbReference type="NCBI Taxonomy" id="947919"/>
    <lineage>
        <taxon>Bacteria</taxon>
        <taxon>Pseudomonadati</taxon>
        <taxon>Thermodesulfobacteriota</taxon>
        <taxon>Desulfobacteria</taxon>
        <taxon>Desulfobacterales</taxon>
        <taxon>Desulfosarcinaceae</taxon>
        <taxon>Desulfosarcina</taxon>
    </lineage>
</organism>
<feature type="domain" description="Sigma-54 factor interaction" evidence="6">
    <location>
        <begin position="181"/>
        <end position="413"/>
    </location>
</feature>
<keyword evidence="3" id="KW-0805">Transcription regulation</keyword>
<evidence type="ECO:0000256" key="1">
    <source>
        <dbReference type="ARBA" id="ARBA00022741"/>
    </source>
</evidence>
<gene>
    <name evidence="7" type="ORF">DSCW_56960</name>
</gene>
<dbReference type="InterPro" id="IPR003593">
    <property type="entry name" value="AAA+_ATPase"/>
</dbReference>
<dbReference type="AlphaFoldDB" id="A0A5K7ZDL0"/>
<dbReference type="PROSITE" id="PS00676">
    <property type="entry name" value="SIGMA54_INTERACT_2"/>
    <property type="match status" value="1"/>
</dbReference>
<dbReference type="InterPro" id="IPR002078">
    <property type="entry name" value="Sigma_54_int"/>
</dbReference>
<dbReference type="Pfam" id="PF25601">
    <property type="entry name" value="AAA_lid_14"/>
    <property type="match status" value="1"/>
</dbReference>
<evidence type="ECO:0000256" key="2">
    <source>
        <dbReference type="ARBA" id="ARBA00022840"/>
    </source>
</evidence>
<dbReference type="SMART" id="SM00382">
    <property type="entry name" value="AAA"/>
    <property type="match status" value="1"/>
</dbReference>
<dbReference type="GO" id="GO:0005524">
    <property type="term" value="F:ATP binding"/>
    <property type="evidence" value="ECO:0007669"/>
    <property type="project" value="UniProtKB-KW"/>
</dbReference>